<dbReference type="AlphaFoldDB" id="A0A5B8UXT4"/>
<evidence type="ECO:0000313" key="2">
    <source>
        <dbReference type="Proteomes" id="UP000321479"/>
    </source>
</evidence>
<dbReference type="OrthoDB" id="798790at2"/>
<gene>
    <name evidence="1" type="ORF">FRZ54_15340</name>
</gene>
<accession>A0A5B8UXT4</accession>
<dbReference type="RefSeq" id="WP_147032463.1">
    <property type="nucleotide sequence ID" value="NZ_CP042436.1"/>
</dbReference>
<name>A0A5B8UXT4_9SPHI</name>
<dbReference type="KEGG" id="mgin:FRZ54_15340"/>
<dbReference type="EMBL" id="CP042436">
    <property type="protein sequence ID" value="QEC63890.1"/>
    <property type="molecule type" value="Genomic_DNA"/>
</dbReference>
<dbReference type="Proteomes" id="UP000321479">
    <property type="component" value="Chromosome"/>
</dbReference>
<protein>
    <submittedName>
        <fullName evidence="1">Uncharacterized protein</fullName>
    </submittedName>
</protein>
<organism evidence="1 2">
    <name type="scientific">Mucilaginibacter ginsenosidivorans</name>
    <dbReference type="NCBI Taxonomy" id="398053"/>
    <lineage>
        <taxon>Bacteria</taxon>
        <taxon>Pseudomonadati</taxon>
        <taxon>Bacteroidota</taxon>
        <taxon>Sphingobacteriia</taxon>
        <taxon>Sphingobacteriales</taxon>
        <taxon>Sphingobacteriaceae</taxon>
        <taxon>Mucilaginibacter</taxon>
    </lineage>
</organism>
<sequence>MLSTNFYIIQTEAGDMIRDVKSMLRISIRRLEEAFEPNPTELQFYSKYNEGLIVFETVNIKDYLRPLVASALQWYAEHIGYPDMHISSQDPRHLLKAV</sequence>
<keyword evidence="2" id="KW-1185">Reference proteome</keyword>
<proteinExistence type="predicted"/>
<evidence type="ECO:0000313" key="1">
    <source>
        <dbReference type="EMBL" id="QEC63890.1"/>
    </source>
</evidence>
<reference evidence="1 2" key="1">
    <citation type="journal article" date="2017" name="Curr. Microbiol.">
        <title>Mucilaginibacter ginsenosidivorans sp. nov., Isolated from Soil of Ginseng Field.</title>
        <authorList>
            <person name="Kim M.M."/>
            <person name="Siddiqi M.Z."/>
            <person name="Im W.T."/>
        </authorList>
    </citation>
    <scope>NUCLEOTIDE SEQUENCE [LARGE SCALE GENOMIC DNA]</scope>
    <source>
        <strain evidence="1 2">Gsoil 3017</strain>
    </source>
</reference>